<dbReference type="InterPro" id="IPR011598">
    <property type="entry name" value="bHLH_dom"/>
</dbReference>
<dbReference type="EMBL" id="BAABME010001547">
    <property type="protein sequence ID" value="GAA0150220.1"/>
    <property type="molecule type" value="Genomic_DNA"/>
</dbReference>
<evidence type="ECO:0000313" key="8">
    <source>
        <dbReference type="Proteomes" id="UP001454036"/>
    </source>
</evidence>
<evidence type="ECO:0000256" key="5">
    <source>
        <dbReference type="SAM" id="MobiDB-lite"/>
    </source>
</evidence>
<dbReference type="GO" id="GO:0046983">
    <property type="term" value="F:protein dimerization activity"/>
    <property type="evidence" value="ECO:0007669"/>
    <property type="project" value="InterPro"/>
</dbReference>
<dbReference type="InterPro" id="IPR024097">
    <property type="entry name" value="bHLH_ZIP_TF"/>
</dbReference>
<dbReference type="AlphaFoldDB" id="A0AAV3PEX8"/>
<evidence type="ECO:0000256" key="1">
    <source>
        <dbReference type="ARBA" id="ARBA00004123"/>
    </source>
</evidence>
<evidence type="ECO:0000256" key="3">
    <source>
        <dbReference type="ARBA" id="ARBA00023163"/>
    </source>
</evidence>
<dbReference type="SMART" id="SM00353">
    <property type="entry name" value="HLH"/>
    <property type="match status" value="1"/>
</dbReference>
<dbReference type="Proteomes" id="UP001454036">
    <property type="component" value="Unassembled WGS sequence"/>
</dbReference>
<dbReference type="Pfam" id="PF00010">
    <property type="entry name" value="HLH"/>
    <property type="match status" value="1"/>
</dbReference>
<feature type="region of interest" description="Disordered" evidence="5">
    <location>
        <begin position="93"/>
        <end position="190"/>
    </location>
</feature>
<gene>
    <name evidence="7" type="ORF">LIER_09210</name>
</gene>
<evidence type="ECO:0000256" key="2">
    <source>
        <dbReference type="ARBA" id="ARBA00023015"/>
    </source>
</evidence>
<dbReference type="SUPFAM" id="SSF47459">
    <property type="entry name" value="HLH, helix-loop-helix DNA-binding domain"/>
    <property type="match status" value="1"/>
</dbReference>
<feature type="compositionally biased region" description="Basic residues" evidence="5">
    <location>
        <begin position="166"/>
        <end position="175"/>
    </location>
</feature>
<feature type="compositionally biased region" description="Polar residues" evidence="5">
    <location>
        <begin position="132"/>
        <end position="141"/>
    </location>
</feature>
<keyword evidence="4" id="KW-0539">Nucleus</keyword>
<reference evidence="7 8" key="1">
    <citation type="submission" date="2024-01" db="EMBL/GenBank/DDBJ databases">
        <title>The complete chloroplast genome sequence of Lithospermum erythrorhizon: insights into the phylogenetic relationship among Boraginaceae species and the maternal lineages of purple gromwells.</title>
        <authorList>
            <person name="Okada T."/>
            <person name="Watanabe K."/>
        </authorList>
    </citation>
    <scope>NUCLEOTIDE SEQUENCE [LARGE SCALE GENOMIC DNA]</scope>
</reference>
<comment type="subcellular location">
    <subcellularLocation>
        <location evidence="1">Nucleus</location>
    </subcellularLocation>
</comment>
<dbReference type="GO" id="GO:0005634">
    <property type="term" value="C:nucleus"/>
    <property type="evidence" value="ECO:0007669"/>
    <property type="project" value="UniProtKB-SubCell"/>
</dbReference>
<evidence type="ECO:0000256" key="4">
    <source>
        <dbReference type="ARBA" id="ARBA00023242"/>
    </source>
</evidence>
<keyword evidence="8" id="KW-1185">Reference proteome</keyword>
<feature type="domain" description="BHLH" evidence="6">
    <location>
        <begin position="200"/>
        <end position="250"/>
    </location>
</feature>
<keyword evidence="2" id="KW-0805">Transcription regulation</keyword>
<dbReference type="CDD" id="cd18919">
    <property type="entry name" value="bHLH_AtBPE_like"/>
    <property type="match status" value="1"/>
</dbReference>
<feature type="compositionally biased region" description="Basic and acidic residues" evidence="5">
    <location>
        <begin position="150"/>
        <end position="165"/>
    </location>
</feature>
<feature type="compositionally biased region" description="Polar residues" evidence="5">
    <location>
        <begin position="176"/>
        <end position="185"/>
    </location>
</feature>
<dbReference type="PROSITE" id="PS50888">
    <property type="entry name" value="BHLH"/>
    <property type="match status" value="1"/>
</dbReference>
<dbReference type="PANTHER" id="PTHR12565:SF312">
    <property type="entry name" value="TRANSCRIPTION FACTOR BHLH74"/>
    <property type="match status" value="1"/>
</dbReference>
<protein>
    <recommendedName>
        <fullName evidence="6">BHLH domain-containing protein</fullName>
    </recommendedName>
</protein>
<comment type="caution">
    <text evidence="7">The sequence shown here is derived from an EMBL/GenBank/DDBJ whole genome shotgun (WGS) entry which is preliminary data.</text>
</comment>
<name>A0AAV3PEX8_LITER</name>
<sequence length="397" mass="44028">MDTEDNGVGDNSESIFKNHNGVDPFNGSGWDQLISMNQSSNFGDGGSSVVHESELFNSHYPVMLEHQAINVYSHMVAKMPSEMITSSFRSSLMPPKINNQSPVNAHGSSQIVGDEPADSSPNVKRKRKGSESHSPFNSSKSCEGGLQKVPSRETSECSKEGDEKGKIKHQSKRSGKQVNTSNSGEQPKDDYIHVRAKRGQATNSHSLAERVRRERISERMRLLQELVPGCNKITGKAMMLDEIINYVQSLQNQVEFLSMKLATVNLELNVDIERLLLSKDLLHDRGASSAALALPPGLRTSHLSAEIPQGNFIGGSENMPQIYHPLPQKVWDGEFQNLLQMGFDSHPSINNVGPIGLKLKNLCSSSFIRRELKKGKEKFFKLDICMTRTSRISKLIN</sequence>
<feature type="compositionally biased region" description="Polar residues" evidence="5">
    <location>
        <begin position="97"/>
        <end position="111"/>
    </location>
</feature>
<dbReference type="GO" id="GO:0003700">
    <property type="term" value="F:DNA-binding transcription factor activity"/>
    <property type="evidence" value="ECO:0007669"/>
    <property type="project" value="TreeGrafter"/>
</dbReference>
<proteinExistence type="predicted"/>
<dbReference type="Gene3D" id="4.10.280.10">
    <property type="entry name" value="Helix-loop-helix DNA-binding domain"/>
    <property type="match status" value="1"/>
</dbReference>
<organism evidence="7 8">
    <name type="scientific">Lithospermum erythrorhizon</name>
    <name type="common">Purple gromwell</name>
    <name type="synonym">Lithospermum officinale var. erythrorhizon</name>
    <dbReference type="NCBI Taxonomy" id="34254"/>
    <lineage>
        <taxon>Eukaryota</taxon>
        <taxon>Viridiplantae</taxon>
        <taxon>Streptophyta</taxon>
        <taxon>Embryophyta</taxon>
        <taxon>Tracheophyta</taxon>
        <taxon>Spermatophyta</taxon>
        <taxon>Magnoliopsida</taxon>
        <taxon>eudicotyledons</taxon>
        <taxon>Gunneridae</taxon>
        <taxon>Pentapetalae</taxon>
        <taxon>asterids</taxon>
        <taxon>lamiids</taxon>
        <taxon>Boraginales</taxon>
        <taxon>Boraginaceae</taxon>
        <taxon>Boraginoideae</taxon>
        <taxon>Lithospermeae</taxon>
        <taxon>Lithospermum</taxon>
    </lineage>
</organism>
<evidence type="ECO:0000313" key="7">
    <source>
        <dbReference type="EMBL" id="GAA0150220.1"/>
    </source>
</evidence>
<dbReference type="InterPro" id="IPR036638">
    <property type="entry name" value="HLH_DNA-bd_sf"/>
</dbReference>
<evidence type="ECO:0000259" key="6">
    <source>
        <dbReference type="PROSITE" id="PS50888"/>
    </source>
</evidence>
<dbReference type="FunFam" id="4.10.280.10:FF:000002">
    <property type="entry name" value="Basic helix-loop-helix transcription factor"/>
    <property type="match status" value="1"/>
</dbReference>
<keyword evidence="3" id="KW-0804">Transcription</keyword>
<dbReference type="PANTHER" id="PTHR12565">
    <property type="entry name" value="STEROL REGULATORY ELEMENT-BINDING PROTEIN"/>
    <property type="match status" value="1"/>
</dbReference>
<accession>A0AAV3PEX8</accession>